<protein>
    <submittedName>
        <fullName evidence="2">Carotene biosynthesis associated membrane protein</fullName>
    </submittedName>
</protein>
<proteinExistence type="predicted"/>
<evidence type="ECO:0000313" key="3">
    <source>
        <dbReference type="Proteomes" id="UP000004478"/>
    </source>
</evidence>
<feature type="transmembrane region" description="Helical" evidence="1">
    <location>
        <begin position="33"/>
        <end position="51"/>
    </location>
</feature>
<feature type="transmembrane region" description="Helical" evidence="1">
    <location>
        <begin position="416"/>
        <end position="435"/>
    </location>
</feature>
<dbReference type="EMBL" id="AMGM01000026">
    <property type="protein sequence ID" value="EKB49424.1"/>
    <property type="molecule type" value="Genomic_DNA"/>
</dbReference>
<keyword evidence="1" id="KW-0812">Transmembrane</keyword>
<feature type="transmembrane region" description="Helical" evidence="1">
    <location>
        <begin position="263"/>
        <end position="284"/>
    </location>
</feature>
<evidence type="ECO:0000313" key="2">
    <source>
        <dbReference type="EMBL" id="EKB49424.1"/>
    </source>
</evidence>
<feature type="transmembrane region" description="Helical" evidence="1">
    <location>
        <begin position="325"/>
        <end position="348"/>
    </location>
</feature>
<feature type="transmembrane region" description="Helical" evidence="1">
    <location>
        <begin position="156"/>
        <end position="179"/>
    </location>
</feature>
<dbReference type="OrthoDB" id="1491846at2"/>
<dbReference type="Pfam" id="PF26314">
    <property type="entry name" value="MptA_B_family"/>
    <property type="match status" value="1"/>
</dbReference>
<dbReference type="PATRIC" id="fig|1225176.3.peg.2127"/>
<dbReference type="AlphaFoldDB" id="K1LZ76"/>
<dbReference type="Proteomes" id="UP000004478">
    <property type="component" value="Unassembled WGS sequence"/>
</dbReference>
<keyword evidence="1" id="KW-1133">Transmembrane helix</keyword>
<evidence type="ECO:0000256" key="1">
    <source>
        <dbReference type="SAM" id="Phobius"/>
    </source>
</evidence>
<feature type="transmembrane region" description="Helical" evidence="1">
    <location>
        <begin position="200"/>
        <end position="225"/>
    </location>
</feature>
<organism evidence="2 3">
    <name type="scientific">Cecembia lonarensis (strain CCUG 58316 / KCTC 22772 / LW9)</name>
    <dbReference type="NCBI Taxonomy" id="1225176"/>
    <lineage>
        <taxon>Bacteria</taxon>
        <taxon>Pseudomonadati</taxon>
        <taxon>Bacteroidota</taxon>
        <taxon>Cytophagia</taxon>
        <taxon>Cytophagales</taxon>
        <taxon>Cyclobacteriaceae</taxon>
        <taxon>Cecembia</taxon>
    </lineage>
</organism>
<gene>
    <name evidence="2" type="ORF">B879_01993</name>
</gene>
<feature type="transmembrane region" description="Helical" evidence="1">
    <location>
        <begin position="360"/>
        <end position="380"/>
    </location>
</feature>
<accession>K1LZ76</accession>
<reference evidence="2 3" key="1">
    <citation type="journal article" date="2012" name="J. Bacteriol.">
        <title>Draft Genome Sequence of Cecembia lonarensis Strain LW9T, Isolated from Lonar Lake, a Haloalkaline Lake in India.</title>
        <authorList>
            <person name="Shivaji S."/>
            <person name="Ara S."/>
            <person name="Singh A."/>
            <person name="Pinnaka A.K."/>
        </authorList>
    </citation>
    <scope>NUCLEOTIDE SEQUENCE [LARGE SCALE GENOMIC DNA]</scope>
    <source>
        <strain evidence="2 3">LW9</strain>
    </source>
</reference>
<comment type="caution">
    <text evidence="2">The sequence shown here is derived from an EMBL/GenBank/DDBJ whole genome shotgun (WGS) entry which is preliminary data.</text>
</comment>
<feature type="transmembrane region" description="Helical" evidence="1">
    <location>
        <begin position="63"/>
        <end position="82"/>
    </location>
</feature>
<keyword evidence="1" id="KW-0472">Membrane</keyword>
<feature type="transmembrane region" description="Helical" evidence="1">
    <location>
        <begin position="392"/>
        <end position="410"/>
    </location>
</feature>
<dbReference type="RefSeq" id="WP_009185023.1">
    <property type="nucleotide sequence ID" value="NZ_AMGM01000026.1"/>
</dbReference>
<feature type="transmembrane region" description="Helical" evidence="1">
    <location>
        <begin position="237"/>
        <end position="256"/>
    </location>
</feature>
<feature type="transmembrane region" description="Helical" evidence="1">
    <location>
        <begin position="7"/>
        <end position="27"/>
    </location>
</feature>
<sequence>MSKKNFPFADFTLALLFFLGIVTIGYLFPREAFFYNLSAIVLCFTIYWLLYQKVKNKLFTFKNVLAMAIGSRLILLFAVPSLSDDFYRFLFDGHLLIQGFNPYVQLPATWVQEQGLESGAYLYGLCEGMNSPNYFSVYPPMHQIFFGLAALSGESLIANLIVLRLVLIAFDLINIFLIYQLLQLWNLPKQRVLLYALNPLVILELTGNLHFEGMVLTGLLATVYFFEKQRIGKASGAWAWAVGIKLTPLMMGPILLRQAFKQRFAISFIALSALFIFLALGLLLINKSYLNFWQSLRLYSSSFEFNASIYYLIRWVSGFFMDYNPIVYVGPFLTVLAALLILALSFLFRLENAKDLAVGMVWIYLLYLLLQTVVHPWYLIPAFGLSVLTGNRVFLVWSGLVFLSYGAYQYKEVIESIYLLIVQYGLLFFTVILEAKRILAFKN</sequence>
<name>K1LZ76_CECL9</name>
<keyword evidence="3" id="KW-1185">Reference proteome</keyword>